<protein>
    <recommendedName>
        <fullName evidence="2">CTLH domain-containing protein</fullName>
    </recommendedName>
</protein>
<evidence type="ECO:0000313" key="4">
    <source>
        <dbReference type="Proteomes" id="UP000053477"/>
    </source>
</evidence>
<dbReference type="SMART" id="SM00757">
    <property type="entry name" value="CRA"/>
    <property type="match status" value="1"/>
</dbReference>
<dbReference type="PANTHER" id="PTHR12864">
    <property type="entry name" value="RAN BINDING PROTEIN 9-RELATED"/>
    <property type="match status" value="1"/>
</dbReference>
<feature type="region of interest" description="Disordered" evidence="1">
    <location>
        <begin position="172"/>
        <end position="213"/>
    </location>
</feature>
<accession>A0A0H2RRB0</accession>
<gene>
    <name evidence="3" type="ORF">SCHPADRAFT_851103</name>
</gene>
<dbReference type="PROSITE" id="PS50897">
    <property type="entry name" value="CTLH"/>
    <property type="match status" value="1"/>
</dbReference>
<evidence type="ECO:0000259" key="2">
    <source>
        <dbReference type="PROSITE" id="PS50897"/>
    </source>
</evidence>
<evidence type="ECO:0000256" key="1">
    <source>
        <dbReference type="SAM" id="MobiDB-lite"/>
    </source>
</evidence>
<reference evidence="3 4" key="1">
    <citation type="submission" date="2015-04" db="EMBL/GenBank/DDBJ databases">
        <title>Complete genome sequence of Schizopora paradoxa KUC8140, a cosmopolitan wood degrader in East Asia.</title>
        <authorList>
            <consortium name="DOE Joint Genome Institute"/>
            <person name="Min B."/>
            <person name="Park H."/>
            <person name="Jang Y."/>
            <person name="Kim J.-J."/>
            <person name="Kim K.H."/>
            <person name="Pangilinan J."/>
            <person name="Lipzen A."/>
            <person name="Riley R."/>
            <person name="Grigoriev I.V."/>
            <person name="Spatafora J.W."/>
            <person name="Choi I.-G."/>
        </authorList>
    </citation>
    <scope>NUCLEOTIDE SEQUENCE [LARGE SCALE GENOMIC DNA]</scope>
    <source>
        <strain evidence="3 4">KUC8140</strain>
    </source>
</reference>
<feature type="compositionally biased region" description="Acidic residues" evidence="1">
    <location>
        <begin position="29"/>
        <end position="55"/>
    </location>
</feature>
<name>A0A0H2RRB0_9AGAM</name>
<dbReference type="InterPro" id="IPR050618">
    <property type="entry name" value="Ubq-SigPath_Reg"/>
</dbReference>
<dbReference type="Pfam" id="PF08513">
    <property type="entry name" value="LisH"/>
    <property type="match status" value="1"/>
</dbReference>
<sequence>MLAGPSKRVKLSKEPPAVTSGSDAGIVDENSDLGENEEEDFSSGDDESLGTDDEITFSQKAGKSKKTQKRKRRATSPSHFGSTLQSLLSTEAPSNQPLSLRPSIGKQRANEALEVKAKKLLEGERKEKEERNHVTDVIGGWGGESERAFRKVAQRGVVKLFNAIQQTQAAGASAQEQAKANRGSGKPTLPAPVIASKTKRGEKLNPSSNPTPTMGQDAFLQMIKAGGLSPKTSINKEEWDRRLHEVDVSKHDLNKLVMDYLVIEGYKAAAEEFSKEAELNTAVDFQTIEDRTNIREALEHGDVEGAITRVNDLDPEILDTNPQLYFRLQQQRLIEYIRKGRIPEALNFAQQELAPRGEESPEFLSELERTMALLAFQASPSTTPPAIAELLSPAQRSKTAGELNRAILASMSHGKEAKLVALIKLLCWGEAMLDEKADFAKVDLRDGLYEGR</sequence>
<dbReference type="AlphaFoldDB" id="A0A0H2RRB0"/>
<dbReference type="STRING" id="27342.A0A0H2RRB0"/>
<dbReference type="PROSITE" id="PS50896">
    <property type="entry name" value="LISH"/>
    <property type="match status" value="1"/>
</dbReference>
<dbReference type="OrthoDB" id="2415936at2759"/>
<feature type="compositionally biased region" description="Polar residues" evidence="1">
    <location>
        <begin position="75"/>
        <end position="98"/>
    </location>
</feature>
<dbReference type="InterPro" id="IPR006595">
    <property type="entry name" value="CTLH_C"/>
</dbReference>
<dbReference type="SMART" id="SM00668">
    <property type="entry name" value="CTLH"/>
    <property type="match status" value="1"/>
</dbReference>
<dbReference type="InterPro" id="IPR012459">
    <property type="entry name" value="Rrp15"/>
</dbReference>
<dbReference type="InterPro" id="IPR013144">
    <property type="entry name" value="CRA_dom"/>
</dbReference>
<keyword evidence="4" id="KW-1185">Reference proteome</keyword>
<dbReference type="Pfam" id="PF10607">
    <property type="entry name" value="CTLH"/>
    <property type="match status" value="1"/>
</dbReference>
<dbReference type="Pfam" id="PF07890">
    <property type="entry name" value="Rrp15p"/>
    <property type="match status" value="1"/>
</dbReference>
<dbReference type="GO" id="GO:0006364">
    <property type="term" value="P:rRNA processing"/>
    <property type="evidence" value="ECO:0007669"/>
    <property type="project" value="InterPro"/>
</dbReference>
<organism evidence="3 4">
    <name type="scientific">Schizopora paradoxa</name>
    <dbReference type="NCBI Taxonomy" id="27342"/>
    <lineage>
        <taxon>Eukaryota</taxon>
        <taxon>Fungi</taxon>
        <taxon>Dikarya</taxon>
        <taxon>Basidiomycota</taxon>
        <taxon>Agaricomycotina</taxon>
        <taxon>Agaricomycetes</taxon>
        <taxon>Hymenochaetales</taxon>
        <taxon>Schizoporaceae</taxon>
        <taxon>Schizopora</taxon>
    </lineage>
</organism>
<feature type="region of interest" description="Disordered" evidence="1">
    <location>
        <begin position="1"/>
        <end position="107"/>
    </location>
</feature>
<dbReference type="EMBL" id="KQ085943">
    <property type="protein sequence ID" value="KLO14495.1"/>
    <property type="molecule type" value="Genomic_DNA"/>
</dbReference>
<feature type="compositionally biased region" description="Basic residues" evidence="1">
    <location>
        <begin position="62"/>
        <end position="74"/>
    </location>
</feature>
<feature type="domain" description="CTLH" evidence="2">
    <location>
        <begin position="287"/>
        <end position="344"/>
    </location>
</feature>
<evidence type="ECO:0000313" key="3">
    <source>
        <dbReference type="EMBL" id="KLO14495.1"/>
    </source>
</evidence>
<dbReference type="InParanoid" id="A0A0H2RRB0"/>
<dbReference type="InterPro" id="IPR006594">
    <property type="entry name" value="LisH"/>
</dbReference>
<dbReference type="InterPro" id="IPR024964">
    <property type="entry name" value="CTLH/CRA"/>
</dbReference>
<dbReference type="Proteomes" id="UP000053477">
    <property type="component" value="Unassembled WGS sequence"/>
</dbReference>
<dbReference type="SMART" id="SM00667">
    <property type="entry name" value="LisH"/>
    <property type="match status" value="1"/>
</dbReference>
<proteinExistence type="predicted"/>